<dbReference type="Pfam" id="PF04937">
    <property type="entry name" value="DUF659"/>
    <property type="match status" value="1"/>
</dbReference>
<feature type="compositionally biased region" description="Low complexity" evidence="10">
    <location>
        <begin position="131"/>
        <end position="147"/>
    </location>
</feature>
<evidence type="ECO:0000256" key="6">
    <source>
        <dbReference type="ARBA" id="ARBA00023125"/>
    </source>
</evidence>
<dbReference type="SUPFAM" id="SSF53098">
    <property type="entry name" value="Ribonuclease H-like"/>
    <property type="match status" value="1"/>
</dbReference>
<dbReference type="InterPro" id="IPR008906">
    <property type="entry name" value="HATC_C_dom"/>
</dbReference>
<dbReference type="OrthoDB" id="3062869at2759"/>
<evidence type="ECO:0000256" key="1">
    <source>
        <dbReference type="ARBA" id="ARBA00004123"/>
    </source>
</evidence>
<dbReference type="SUPFAM" id="SSF140996">
    <property type="entry name" value="Hermes dimerisation domain"/>
    <property type="match status" value="1"/>
</dbReference>
<accession>A0A6J2XYH4</accession>
<dbReference type="GO" id="GO:0009791">
    <property type="term" value="P:post-embryonic development"/>
    <property type="evidence" value="ECO:0007669"/>
    <property type="project" value="UniProtKB-ARBA"/>
</dbReference>
<dbReference type="PANTHER" id="PTHR46481">
    <property type="entry name" value="ZINC FINGER BED DOMAIN-CONTAINING PROTEIN 4"/>
    <property type="match status" value="1"/>
</dbReference>
<feature type="domain" description="BED-type" evidence="11">
    <location>
        <begin position="72"/>
        <end position="123"/>
    </location>
</feature>
<keyword evidence="2" id="KW-0479">Metal-binding</keyword>
<evidence type="ECO:0000313" key="13">
    <source>
        <dbReference type="RefSeq" id="XP_030756558.1"/>
    </source>
</evidence>
<keyword evidence="6" id="KW-0238">DNA-binding</keyword>
<dbReference type="InParanoid" id="A0A6J2XYH4"/>
<dbReference type="GO" id="GO:0046983">
    <property type="term" value="F:protein dimerization activity"/>
    <property type="evidence" value="ECO:0007669"/>
    <property type="project" value="InterPro"/>
</dbReference>
<proteinExistence type="predicted"/>
<evidence type="ECO:0000256" key="3">
    <source>
        <dbReference type="ARBA" id="ARBA00022771"/>
    </source>
</evidence>
<dbReference type="SMART" id="SM00614">
    <property type="entry name" value="ZnF_BED"/>
    <property type="match status" value="1"/>
</dbReference>
<dbReference type="InterPro" id="IPR012337">
    <property type="entry name" value="RNaseH-like_sf"/>
</dbReference>
<comment type="subcellular location">
    <subcellularLocation>
        <location evidence="1">Nucleus</location>
    </subcellularLocation>
</comment>
<dbReference type="RefSeq" id="XP_030756558.1">
    <property type="nucleotide sequence ID" value="XM_030900698.1"/>
</dbReference>
<feature type="region of interest" description="Disordered" evidence="10">
    <location>
        <begin position="128"/>
        <end position="147"/>
    </location>
</feature>
<feature type="region of interest" description="Disordered" evidence="10">
    <location>
        <begin position="11"/>
        <end position="75"/>
    </location>
</feature>
<name>A0A6J2XYH4_SITOR</name>
<evidence type="ECO:0000256" key="4">
    <source>
        <dbReference type="ARBA" id="ARBA00022833"/>
    </source>
</evidence>
<dbReference type="InterPro" id="IPR003656">
    <property type="entry name" value="Znf_BED"/>
</dbReference>
<dbReference type="Pfam" id="PF05699">
    <property type="entry name" value="Dimer_Tnp_hAT"/>
    <property type="match status" value="1"/>
</dbReference>
<keyword evidence="4" id="KW-0862">Zinc</keyword>
<keyword evidence="3 9" id="KW-0863">Zinc-finger</keyword>
<keyword evidence="5" id="KW-0805">Transcription regulation</keyword>
<dbReference type="PANTHER" id="PTHR46481:SF10">
    <property type="entry name" value="ZINC FINGER BED DOMAIN-CONTAINING PROTEIN 39"/>
    <property type="match status" value="1"/>
</dbReference>
<evidence type="ECO:0000256" key="2">
    <source>
        <dbReference type="ARBA" id="ARBA00022723"/>
    </source>
</evidence>
<dbReference type="GO" id="GO:0005634">
    <property type="term" value="C:nucleus"/>
    <property type="evidence" value="ECO:0007669"/>
    <property type="project" value="UniProtKB-SubCell"/>
</dbReference>
<feature type="compositionally biased region" description="Low complexity" evidence="10">
    <location>
        <begin position="15"/>
        <end position="29"/>
    </location>
</feature>
<keyword evidence="12" id="KW-1185">Reference proteome</keyword>
<organism evidence="12 13">
    <name type="scientific">Sitophilus oryzae</name>
    <name type="common">Rice weevil</name>
    <name type="synonym">Curculio oryzae</name>
    <dbReference type="NCBI Taxonomy" id="7048"/>
    <lineage>
        <taxon>Eukaryota</taxon>
        <taxon>Metazoa</taxon>
        <taxon>Ecdysozoa</taxon>
        <taxon>Arthropoda</taxon>
        <taxon>Hexapoda</taxon>
        <taxon>Insecta</taxon>
        <taxon>Pterygota</taxon>
        <taxon>Neoptera</taxon>
        <taxon>Endopterygota</taxon>
        <taxon>Coleoptera</taxon>
        <taxon>Polyphaga</taxon>
        <taxon>Cucujiformia</taxon>
        <taxon>Curculionidae</taxon>
        <taxon>Dryophthorinae</taxon>
        <taxon>Sitophilus</taxon>
    </lineage>
</organism>
<dbReference type="KEGG" id="soy:115882542"/>
<keyword evidence="8" id="KW-0539">Nucleus</keyword>
<dbReference type="InterPro" id="IPR007021">
    <property type="entry name" value="DUF659"/>
</dbReference>
<keyword evidence="7" id="KW-0804">Transcription</keyword>
<feature type="region of interest" description="Disordered" evidence="10">
    <location>
        <begin position="547"/>
        <end position="570"/>
    </location>
</feature>
<dbReference type="GO" id="GO:0003677">
    <property type="term" value="F:DNA binding"/>
    <property type="evidence" value="ECO:0007669"/>
    <property type="project" value="UniProtKB-KW"/>
</dbReference>
<reference evidence="13" key="1">
    <citation type="submission" date="2025-08" db="UniProtKB">
        <authorList>
            <consortium name="RefSeq"/>
        </authorList>
    </citation>
    <scope>IDENTIFICATION</scope>
    <source>
        <tissue evidence="13">Gonads</tissue>
    </source>
</reference>
<dbReference type="InterPro" id="IPR052035">
    <property type="entry name" value="ZnF_BED_domain_contain"/>
</dbReference>
<evidence type="ECO:0000256" key="9">
    <source>
        <dbReference type="PROSITE-ProRule" id="PRU00027"/>
    </source>
</evidence>
<evidence type="ECO:0000256" key="10">
    <source>
        <dbReference type="SAM" id="MobiDB-lite"/>
    </source>
</evidence>
<protein>
    <submittedName>
        <fullName evidence="13">Zinc finger BED domain-containing protein 1-like</fullName>
    </submittedName>
</protein>
<dbReference type="Pfam" id="PF02892">
    <property type="entry name" value="zf-BED"/>
    <property type="match status" value="1"/>
</dbReference>
<dbReference type="GO" id="GO:0008270">
    <property type="term" value="F:zinc ion binding"/>
    <property type="evidence" value="ECO:0007669"/>
    <property type="project" value="UniProtKB-KW"/>
</dbReference>
<evidence type="ECO:0000256" key="8">
    <source>
        <dbReference type="ARBA" id="ARBA00023242"/>
    </source>
</evidence>
<dbReference type="Gene3D" id="1.10.10.1070">
    <property type="entry name" value="Zinc finger, BED domain-containing"/>
    <property type="match status" value="1"/>
</dbReference>
<gene>
    <name evidence="13" type="primary">LOC115882542</name>
</gene>
<feature type="compositionally biased region" description="Basic and acidic residues" evidence="10">
    <location>
        <begin position="54"/>
        <end position="63"/>
    </location>
</feature>
<evidence type="ECO:0000256" key="7">
    <source>
        <dbReference type="ARBA" id="ARBA00023163"/>
    </source>
</evidence>
<evidence type="ECO:0000259" key="11">
    <source>
        <dbReference type="PROSITE" id="PS50808"/>
    </source>
</evidence>
<dbReference type="PROSITE" id="PS50808">
    <property type="entry name" value="ZF_BED"/>
    <property type="match status" value="1"/>
</dbReference>
<evidence type="ECO:0000313" key="12">
    <source>
        <dbReference type="Proteomes" id="UP000504635"/>
    </source>
</evidence>
<dbReference type="Proteomes" id="UP000504635">
    <property type="component" value="Unplaced"/>
</dbReference>
<dbReference type="AlphaFoldDB" id="A0A6J2XYH4"/>
<dbReference type="GeneID" id="115882542"/>
<dbReference type="InterPro" id="IPR036236">
    <property type="entry name" value="Znf_C2H2_sf"/>
</dbReference>
<evidence type="ECO:0000256" key="5">
    <source>
        <dbReference type="ARBA" id="ARBA00023015"/>
    </source>
</evidence>
<sequence>MDKLDKFILYNKPGTSTSTSTATTVSSNTIMSDDEESSNERRVSIDNLESSQSVDEKDYENCGRSKRKRPKPKMSQVWNFFKKSNDKKLAKCLNCGREYKTSGNTSNLNDHLKRYHPNLIAEPFVRSTNNSSEGTMATSASSSARSSNRSISPFFRREAHYDSNSLRKKELDRSLALMVAQDLQPYNIVNDTGFRSFVTLLNPRYVIPSKYTIREKIMKEMYTEACKALKNILQSTQFVAITTDSWTSLTSESYLTVTCHFITENFTLKSAVLSTKPIENGINHTSENLASALNYVFMEWNIKKKITCIVTDNASNMTKTCDILKVKHLPCYAHTINLVVQDSLALAPVKIILNRCKEIVRFIKSSNIATEIFKSEQNTDTPLKVIQEVPTRWNSAYQMFKRVLKTNEALNRTLLKVKKAPPPLSIEEITILKEIENLLRPFDEATNKVSGSSYVTISLIIPLTFGIYNSLTTLTNQIATDEGKEMYQKLMDSVEKRLVPYEKRTLTQMGTLLDPTFKQEGFRSNDNAKAAGQYLEQEMIYFLNKEESEEKEKGEEPAGNVSTSSFSGEGCDKSRLSTLFSFMNERATQKLRSKKVDAIIIKRQYLERQNTNQDSDPLLFWKVNGVEFHPLHHCALKYLCVPATSVESERVFSTTGQIATERRSRLKPKNVDILTFIKKNVWLTDKCCK</sequence>
<feature type="compositionally biased region" description="Basic and acidic residues" evidence="10">
    <location>
        <begin position="547"/>
        <end position="556"/>
    </location>
</feature>
<dbReference type="SUPFAM" id="SSF57667">
    <property type="entry name" value="beta-beta-alpha zinc fingers"/>
    <property type="match status" value="1"/>
</dbReference>